<evidence type="ECO:0000313" key="5">
    <source>
        <dbReference type="EMBL" id="MFA9477382.1"/>
    </source>
</evidence>
<proteinExistence type="predicted"/>
<dbReference type="InterPro" id="IPR046335">
    <property type="entry name" value="LacI/GalR-like_sensor"/>
</dbReference>
<dbReference type="Pfam" id="PF13377">
    <property type="entry name" value="Peripla_BP_3"/>
    <property type="match status" value="1"/>
</dbReference>
<dbReference type="PANTHER" id="PTHR30146">
    <property type="entry name" value="LACI-RELATED TRANSCRIPTIONAL REPRESSOR"/>
    <property type="match status" value="1"/>
</dbReference>
<keyword evidence="2" id="KW-0238">DNA-binding</keyword>
<reference evidence="5 6" key="1">
    <citation type="submission" date="2024-08" db="EMBL/GenBank/DDBJ databases">
        <title>Whole-genome sequencing of halo(alkali)philic microorganisms from hypersaline lakes.</title>
        <authorList>
            <person name="Sorokin D.Y."/>
            <person name="Merkel A.Y."/>
            <person name="Messina E."/>
            <person name="Yakimov M."/>
        </authorList>
    </citation>
    <scope>NUCLEOTIDE SEQUENCE [LARGE SCALE GENOMIC DNA]</scope>
    <source>
        <strain evidence="5 6">AB-hyl4</strain>
    </source>
</reference>
<keyword evidence="1" id="KW-0805">Transcription regulation</keyword>
<dbReference type="Gene3D" id="3.40.50.2300">
    <property type="match status" value="2"/>
</dbReference>
<dbReference type="CDD" id="cd06267">
    <property type="entry name" value="PBP1_LacI_sugar_binding-like"/>
    <property type="match status" value="1"/>
</dbReference>
<name>A0ABV4U205_9BACT</name>
<keyword evidence="3" id="KW-0804">Transcription</keyword>
<dbReference type="CDD" id="cd07377">
    <property type="entry name" value="WHTH_GntR"/>
    <property type="match status" value="1"/>
</dbReference>
<evidence type="ECO:0000313" key="6">
    <source>
        <dbReference type="Proteomes" id="UP001575105"/>
    </source>
</evidence>
<dbReference type="InterPro" id="IPR028082">
    <property type="entry name" value="Peripla_BP_I"/>
</dbReference>
<accession>A0ABV4U205</accession>
<comment type="caution">
    <text evidence="5">The sequence shown here is derived from an EMBL/GenBank/DDBJ whole genome shotgun (WGS) entry which is preliminary data.</text>
</comment>
<dbReference type="EMBL" id="JBGUBD010000002">
    <property type="protein sequence ID" value="MFA9477382.1"/>
    <property type="molecule type" value="Genomic_DNA"/>
</dbReference>
<dbReference type="SUPFAM" id="SSF46785">
    <property type="entry name" value="Winged helix' DNA-binding domain"/>
    <property type="match status" value="1"/>
</dbReference>
<gene>
    <name evidence="5" type="ORF">ACERK3_03630</name>
</gene>
<dbReference type="Gene3D" id="1.10.10.10">
    <property type="entry name" value="Winged helix-like DNA-binding domain superfamily/Winged helix DNA-binding domain"/>
    <property type="match status" value="1"/>
</dbReference>
<protein>
    <submittedName>
        <fullName evidence="5">GntR family transcriptional regulator</fullName>
    </submittedName>
</protein>
<dbReference type="PROSITE" id="PS50949">
    <property type="entry name" value="HTH_GNTR"/>
    <property type="match status" value="1"/>
</dbReference>
<sequence length="344" mass="37409">MSEAIEAGIRADRLAVGQRMPSDKALARDLHVSPLTVAKAYQKLAEKGMLDRHVGRGTFVARKSRRTGVVVMLTGDYVESWTGVVASGLSAALAGAGFRLEMVPPFGSDPLREREMLEEIDPDRVDGIFAMTQLGSEPLYRKLVERGVSVVLGGRHYASLPYVAFNDFHVGEMAAEHLRKIGISDCMAIIDNYDVGRERLHGFQTGLAKAGIELPSERVFFTGGPTLSEHELESLLQWPRLPQGIFAHGDSYLVQLYHGLLNAGRVEEANQLVMVGVGNRFEHHHVPFASVDYNLLGLGAEAGKYLIELIEGNAMPTPGKSVGREIEPVLCDHSVVSPSNAASV</sequence>
<dbReference type="PANTHER" id="PTHR30146:SF109">
    <property type="entry name" value="HTH-TYPE TRANSCRIPTIONAL REGULATOR GALS"/>
    <property type="match status" value="1"/>
</dbReference>
<dbReference type="SUPFAM" id="SSF53822">
    <property type="entry name" value="Periplasmic binding protein-like I"/>
    <property type="match status" value="1"/>
</dbReference>
<feature type="domain" description="HTH gntR-type" evidence="4">
    <location>
        <begin position="1"/>
        <end position="63"/>
    </location>
</feature>
<evidence type="ECO:0000259" key="4">
    <source>
        <dbReference type="PROSITE" id="PS50949"/>
    </source>
</evidence>
<evidence type="ECO:0000256" key="3">
    <source>
        <dbReference type="ARBA" id="ARBA00023163"/>
    </source>
</evidence>
<dbReference type="Proteomes" id="UP001575105">
    <property type="component" value="Unassembled WGS sequence"/>
</dbReference>
<dbReference type="RefSeq" id="WP_425344307.1">
    <property type="nucleotide sequence ID" value="NZ_JBGUBD010000002.1"/>
</dbReference>
<evidence type="ECO:0000256" key="1">
    <source>
        <dbReference type="ARBA" id="ARBA00023015"/>
    </source>
</evidence>
<organism evidence="5 6">
    <name type="scientific">Natronomicrosphaera hydrolytica</name>
    <dbReference type="NCBI Taxonomy" id="3242702"/>
    <lineage>
        <taxon>Bacteria</taxon>
        <taxon>Pseudomonadati</taxon>
        <taxon>Planctomycetota</taxon>
        <taxon>Phycisphaerae</taxon>
        <taxon>Phycisphaerales</taxon>
        <taxon>Phycisphaeraceae</taxon>
        <taxon>Natronomicrosphaera</taxon>
    </lineage>
</organism>
<dbReference type="InterPro" id="IPR000524">
    <property type="entry name" value="Tscrpt_reg_HTH_GntR"/>
</dbReference>
<keyword evidence="6" id="KW-1185">Reference proteome</keyword>
<dbReference type="InterPro" id="IPR036388">
    <property type="entry name" value="WH-like_DNA-bd_sf"/>
</dbReference>
<dbReference type="InterPro" id="IPR036390">
    <property type="entry name" value="WH_DNA-bd_sf"/>
</dbReference>
<dbReference type="Pfam" id="PF00392">
    <property type="entry name" value="GntR"/>
    <property type="match status" value="1"/>
</dbReference>
<evidence type="ECO:0000256" key="2">
    <source>
        <dbReference type="ARBA" id="ARBA00023125"/>
    </source>
</evidence>
<dbReference type="SMART" id="SM00345">
    <property type="entry name" value="HTH_GNTR"/>
    <property type="match status" value="1"/>
</dbReference>